<dbReference type="Pfam" id="PF11913">
    <property type="entry name" value="DUF3431"/>
    <property type="match status" value="1"/>
</dbReference>
<dbReference type="Proteomes" id="UP000243797">
    <property type="component" value="Unassembled WGS sequence"/>
</dbReference>
<comment type="caution">
    <text evidence="1">The sequence shown here is derived from an EMBL/GenBank/DDBJ whole genome shotgun (WGS) entry which is preliminary data.</text>
</comment>
<dbReference type="AlphaFoldDB" id="A0A2K1QJD7"/>
<evidence type="ECO:0000313" key="2">
    <source>
        <dbReference type="Proteomes" id="UP000243797"/>
    </source>
</evidence>
<name>A0A2K1QJD7_9PEZI</name>
<dbReference type="STRING" id="2082308.A0A2K1QJD7"/>
<dbReference type="EMBL" id="NKHZ01000080">
    <property type="protein sequence ID" value="PNS15284.1"/>
    <property type="molecule type" value="Genomic_DNA"/>
</dbReference>
<organism evidence="1 2">
    <name type="scientific">Sphaceloma murrayae</name>
    <dbReference type="NCBI Taxonomy" id="2082308"/>
    <lineage>
        <taxon>Eukaryota</taxon>
        <taxon>Fungi</taxon>
        <taxon>Dikarya</taxon>
        <taxon>Ascomycota</taxon>
        <taxon>Pezizomycotina</taxon>
        <taxon>Dothideomycetes</taxon>
        <taxon>Dothideomycetidae</taxon>
        <taxon>Myriangiales</taxon>
        <taxon>Elsinoaceae</taxon>
        <taxon>Sphaceloma</taxon>
    </lineage>
</organism>
<keyword evidence="2" id="KW-1185">Reference proteome</keyword>
<dbReference type="PANTHER" id="PTHR37490">
    <property type="entry name" value="EXPRESSED PROTEIN"/>
    <property type="match status" value="1"/>
</dbReference>
<dbReference type="InterPro" id="IPR021838">
    <property type="entry name" value="DUF3431"/>
</dbReference>
<accession>A0A2K1QJD7</accession>
<evidence type="ECO:0000313" key="1">
    <source>
        <dbReference type="EMBL" id="PNS15284.1"/>
    </source>
</evidence>
<dbReference type="OrthoDB" id="426718at2759"/>
<dbReference type="InParanoid" id="A0A2K1QJD7"/>
<protein>
    <submittedName>
        <fullName evidence="1">Uncharacterized protein</fullName>
    </submittedName>
</protein>
<dbReference type="PANTHER" id="PTHR37490:SF3">
    <property type="entry name" value="DUF3431 DOMAIN CONTAINING PROTEIN"/>
    <property type="match status" value="1"/>
</dbReference>
<reference evidence="1 2" key="1">
    <citation type="submission" date="2017-06" db="EMBL/GenBank/DDBJ databases">
        <title>Draft genome sequence of a variant of Elsinoe murrayae.</title>
        <authorList>
            <person name="Cheng Q."/>
        </authorList>
    </citation>
    <scope>NUCLEOTIDE SEQUENCE [LARGE SCALE GENOMIC DNA]</scope>
    <source>
        <strain evidence="1 2">CQ-2017a</strain>
    </source>
</reference>
<gene>
    <name evidence="1" type="ORF">CAC42_8285</name>
</gene>
<proteinExistence type="predicted"/>
<sequence length="318" mass="37224">MASTKSSSIGWVDEELKDLLEPDGLFRKALYVADDRNAPLHPTRNKGNEANIYLSYIIDHYDNLADVSIFVHPDRWAWHNNELMDNDLAGMIRYLKPETVVRDGYMNLRCHWVPGCPDWLFLHQDTAENIQKNERKQISERWSELFPLDEMPQVLSQPCCAQFAVSRDRILAIPKQRYVYLRTWILRTPLQDYHSGRVFEYLWQYIFTGNGVVCPTMHTCYCEGFGICFDGEEQFDKWFELRYQKAEMESRMRKLRGKPGQEVAKSDKSDKASHKALVELGKDASVDDMQAAVTALKSEMQRLRDEAFLRGRPVHHYY</sequence>